<dbReference type="PROSITE" id="PS00108">
    <property type="entry name" value="PROTEIN_KINASE_ST"/>
    <property type="match status" value="1"/>
</dbReference>
<dbReference type="InterPro" id="IPR011009">
    <property type="entry name" value="Kinase-like_dom_sf"/>
</dbReference>
<dbReference type="FunFam" id="3.30.200.20:FF:001238">
    <property type="entry name" value="Os08g0179000 protein"/>
    <property type="match status" value="1"/>
</dbReference>
<reference evidence="11 12" key="1">
    <citation type="submission" date="2017-09" db="EMBL/GenBank/DDBJ databases">
        <title>WGS assembly of Aquilegia coerulea Goldsmith.</title>
        <authorList>
            <person name="Hodges S."/>
            <person name="Kramer E."/>
            <person name="Nordborg M."/>
            <person name="Tomkins J."/>
            <person name="Borevitz J."/>
            <person name="Derieg N."/>
            <person name="Yan J."/>
            <person name="Mihaltcheva S."/>
            <person name="Hayes R.D."/>
            <person name="Rokhsar D."/>
        </authorList>
    </citation>
    <scope>NUCLEOTIDE SEQUENCE [LARGE SCALE GENOMIC DNA]</scope>
    <source>
        <strain evidence="12">cv. Goldsmith</strain>
    </source>
</reference>
<dbReference type="Pfam" id="PF07714">
    <property type="entry name" value="PK_Tyr_Ser-Thr"/>
    <property type="match status" value="1"/>
</dbReference>
<evidence type="ECO:0000259" key="10">
    <source>
        <dbReference type="PROSITE" id="PS50011"/>
    </source>
</evidence>
<keyword evidence="2" id="KW-0808">Transferase</keyword>
<evidence type="ECO:0000256" key="3">
    <source>
        <dbReference type="ARBA" id="ARBA00022729"/>
    </source>
</evidence>
<keyword evidence="12" id="KW-1185">Reference proteome</keyword>
<keyword evidence="4" id="KW-0547">Nucleotide-binding</keyword>
<evidence type="ECO:0000256" key="5">
    <source>
        <dbReference type="ARBA" id="ARBA00022777"/>
    </source>
</evidence>
<keyword evidence="3" id="KW-0732">Signal</keyword>
<protein>
    <recommendedName>
        <fullName evidence="10">Protein kinase domain-containing protein</fullName>
    </recommendedName>
</protein>
<dbReference type="GO" id="GO:0005524">
    <property type="term" value="F:ATP binding"/>
    <property type="evidence" value="ECO:0007669"/>
    <property type="project" value="UniProtKB-KW"/>
</dbReference>
<keyword evidence="5" id="KW-0418">Kinase</keyword>
<gene>
    <name evidence="11" type="ORF">AQUCO_00300360v1</name>
</gene>
<keyword evidence="6" id="KW-0067">ATP-binding</keyword>
<evidence type="ECO:0000256" key="1">
    <source>
        <dbReference type="ARBA" id="ARBA00022527"/>
    </source>
</evidence>
<accession>A0A2G5EYI6</accession>
<feature type="transmembrane region" description="Helical" evidence="9">
    <location>
        <begin position="6"/>
        <end position="22"/>
    </location>
</feature>
<evidence type="ECO:0000256" key="9">
    <source>
        <dbReference type="SAM" id="Phobius"/>
    </source>
</evidence>
<dbReference type="InterPro" id="IPR008271">
    <property type="entry name" value="Ser/Thr_kinase_AS"/>
</dbReference>
<evidence type="ECO:0000256" key="4">
    <source>
        <dbReference type="ARBA" id="ARBA00022741"/>
    </source>
</evidence>
<name>A0A2G5EYI6_AQUCA</name>
<organism evidence="11 12">
    <name type="scientific">Aquilegia coerulea</name>
    <name type="common">Rocky mountain columbine</name>
    <dbReference type="NCBI Taxonomy" id="218851"/>
    <lineage>
        <taxon>Eukaryota</taxon>
        <taxon>Viridiplantae</taxon>
        <taxon>Streptophyta</taxon>
        <taxon>Embryophyta</taxon>
        <taxon>Tracheophyta</taxon>
        <taxon>Spermatophyta</taxon>
        <taxon>Magnoliopsida</taxon>
        <taxon>Ranunculales</taxon>
        <taxon>Ranunculaceae</taxon>
        <taxon>Thalictroideae</taxon>
        <taxon>Aquilegia</taxon>
    </lineage>
</organism>
<dbReference type="PROSITE" id="PS50011">
    <property type="entry name" value="PROTEIN_KINASE_DOM"/>
    <property type="match status" value="1"/>
</dbReference>
<proteinExistence type="predicted"/>
<dbReference type="Gene3D" id="1.10.510.10">
    <property type="entry name" value="Transferase(Phosphotransferase) domain 1"/>
    <property type="match status" value="1"/>
</dbReference>
<evidence type="ECO:0000313" key="12">
    <source>
        <dbReference type="Proteomes" id="UP000230069"/>
    </source>
</evidence>
<dbReference type="InterPro" id="IPR001245">
    <property type="entry name" value="Ser-Thr/Tyr_kinase_cat_dom"/>
</dbReference>
<evidence type="ECO:0000256" key="2">
    <source>
        <dbReference type="ARBA" id="ARBA00022679"/>
    </source>
</evidence>
<dbReference type="EMBL" id="KZ305020">
    <property type="protein sequence ID" value="PIA60786.1"/>
    <property type="molecule type" value="Genomic_DNA"/>
</dbReference>
<keyword evidence="8" id="KW-0325">Glycoprotein</keyword>
<dbReference type="InterPro" id="IPR000719">
    <property type="entry name" value="Prot_kinase_dom"/>
</dbReference>
<dbReference type="GO" id="GO:0004674">
    <property type="term" value="F:protein serine/threonine kinase activity"/>
    <property type="evidence" value="ECO:0007669"/>
    <property type="project" value="UniProtKB-KW"/>
</dbReference>
<keyword evidence="9" id="KW-0472">Membrane</keyword>
<feature type="domain" description="Protein kinase" evidence="10">
    <location>
        <begin position="63"/>
        <end position="359"/>
    </location>
</feature>
<dbReference type="PANTHER" id="PTHR27002:SF1082">
    <property type="entry name" value="OS06G0693000 PROTEIN"/>
    <property type="match status" value="1"/>
</dbReference>
<dbReference type="FunFam" id="1.10.510.10:FF:000060">
    <property type="entry name" value="G-type lectin S-receptor-like serine/threonine-protein kinase"/>
    <property type="match status" value="1"/>
</dbReference>
<evidence type="ECO:0000313" key="11">
    <source>
        <dbReference type="EMBL" id="PIA60786.1"/>
    </source>
</evidence>
<keyword evidence="9" id="KW-1133">Transmembrane helix</keyword>
<dbReference type="SUPFAM" id="SSF56112">
    <property type="entry name" value="Protein kinase-like (PK-like)"/>
    <property type="match status" value="1"/>
</dbReference>
<evidence type="ECO:0000256" key="8">
    <source>
        <dbReference type="ARBA" id="ARBA00023180"/>
    </source>
</evidence>
<dbReference type="Proteomes" id="UP000230069">
    <property type="component" value="Unassembled WGS sequence"/>
</dbReference>
<evidence type="ECO:0000256" key="6">
    <source>
        <dbReference type="ARBA" id="ARBA00022840"/>
    </source>
</evidence>
<sequence length="390" mass="44360">MVLIAGSIFVSIFSCFLFAFIMKRRGKLGYETTEDLSVEHHEPDQGKLELPLFDFSTVVTATNNFSNKLGQGGFGPVYKIAIVSFIYLFQGKLQDEREIAVKRLSRSSGQGVQEFKNELMLISKLQHRNLVKLVGYCIGREEKILLYEYMPNKSLDVFLFNPTKQILLDWSKRFCIIDGIARGLLYLHRDSRLKVIHRDLKTSNILLDVNMNPKISDFGMARIFGGEQTIANTNRVVGTYGYMSPEYAMEGIFSEKSDVFSFGVLLLEIVSSKKNTNFYVLEESYNLLGYVWRKWNENKGLEIMDPTLAESYNSEELMRCIHIGLLCVQEHVHDRPTMSTIVSMLGSEGTLPLPKQPAFTIDRAQVSDIHFNINDAVSINSVTITKLEGR</sequence>
<dbReference type="PANTHER" id="PTHR27002">
    <property type="entry name" value="RECEPTOR-LIKE SERINE/THREONINE-PROTEIN KINASE SD1-8"/>
    <property type="match status" value="1"/>
</dbReference>
<dbReference type="SMART" id="SM00220">
    <property type="entry name" value="S_TKc"/>
    <property type="match status" value="1"/>
</dbReference>
<evidence type="ECO:0000256" key="7">
    <source>
        <dbReference type="ARBA" id="ARBA00023157"/>
    </source>
</evidence>
<keyword evidence="7" id="KW-1015">Disulfide bond</keyword>
<dbReference type="CDD" id="cd14066">
    <property type="entry name" value="STKc_IRAK"/>
    <property type="match status" value="1"/>
</dbReference>
<keyword evidence="9" id="KW-0812">Transmembrane</keyword>
<dbReference type="AlphaFoldDB" id="A0A2G5EYI6"/>
<keyword evidence="1" id="KW-0723">Serine/threonine-protein kinase</keyword>
<dbReference type="InParanoid" id="A0A2G5EYI6"/>
<dbReference type="Gene3D" id="3.30.200.20">
    <property type="entry name" value="Phosphorylase Kinase, domain 1"/>
    <property type="match status" value="1"/>
</dbReference>
<dbReference type="OrthoDB" id="4062651at2759"/>
<dbReference type="GO" id="GO:0005886">
    <property type="term" value="C:plasma membrane"/>
    <property type="evidence" value="ECO:0007669"/>
    <property type="project" value="TreeGrafter"/>
</dbReference>